<feature type="compositionally biased region" description="Low complexity" evidence="1">
    <location>
        <begin position="197"/>
        <end position="240"/>
    </location>
</feature>
<dbReference type="PROSITE" id="PS51318">
    <property type="entry name" value="TAT"/>
    <property type="match status" value="1"/>
</dbReference>
<evidence type="ECO:0000256" key="1">
    <source>
        <dbReference type="SAM" id="MobiDB-lite"/>
    </source>
</evidence>
<accession>A0ABV5V346</accession>
<feature type="region of interest" description="Disordered" evidence="1">
    <location>
        <begin position="150"/>
        <end position="240"/>
    </location>
</feature>
<proteinExistence type="predicted"/>
<evidence type="ECO:0000313" key="2">
    <source>
        <dbReference type="EMBL" id="MFB9732243.1"/>
    </source>
</evidence>
<dbReference type="EMBL" id="JBHMAX010000017">
    <property type="protein sequence ID" value="MFB9732243.1"/>
    <property type="molecule type" value="Genomic_DNA"/>
</dbReference>
<evidence type="ECO:0000313" key="3">
    <source>
        <dbReference type="Proteomes" id="UP001589613"/>
    </source>
</evidence>
<protein>
    <submittedName>
        <fullName evidence="2">Uncharacterized protein</fullName>
    </submittedName>
</protein>
<comment type="caution">
    <text evidence="2">The sequence shown here is derived from an EMBL/GenBank/DDBJ whole genome shotgun (WGS) entry which is preliminary data.</text>
</comment>
<organism evidence="2 3">
    <name type="scientific">Ornithinimicrobium kibberense</name>
    <dbReference type="NCBI Taxonomy" id="282060"/>
    <lineage>
        <taxon>Bacteria</taxon>
        <taxon>Bacillati</taxon>
        <taxon>Actinomycetota</taxon>
        <taxon>Actinomycetes</taxon>
        <taxon>Micrococcales</taxon>
        <taxon>Ornithinimicrobiaceae</taxon>
        <taxon>Ornithinimicrobium</taxon>
    </lineage>
</organism>
<reference evidence="2 3" key="1">
    <citation type="submission" date="2024-09" db="EMBL/GenBank/DDBJ databases">
        <authorList>
            <person name="Sun Q."/>
            <person name="Mori K."/>
        </authorList>
    </citation>
    <scope>NUCLEOTIDE SEQUENCE [LARGE SCALE GENOMIC DNA]</scope>
    <source>
        <strain evidence="2 3">JCM 12763</strain>
    </source>
</reference>
<keyword evidence="3" id="KW-1185">Reference proteome</keyword>
<dbReference type="RefSeq" id="WP_377466239.1">
    <property type="nucleotide sequence ID" value="NZ_JBHMAX010000017.1"/>
</dbReference>
<gene>
    <name evidence="2" type="ORF">ACFFN0_09320</name>
</gene>
<dbReference type="InterPro" id="IPR006311">
    <property type="entry name" value="TAT_signal"/>
</dbReference>
<name>A0ABV5V346_9MICO</name>
<dbReference type="Proteomes" id="UP001589613">
    <property type="component" value="Unassembled WGS sequence"/>
</dbReference>
<sequence>MTSQQTGGLKPTRRTLVKGAAWSVPVVAMGSTVAAANVACSPLSCPCITAIPDLDACRCTGSVRGFTYFIDLCFKSDCSTDVTITVTSVQSENRVLWQGETDVLIPAGGSACFPIREFNSDNSAQRIYVYFSIGDQPVADPLTYNAPNQTECPDCAGVESSAQEDSHSVESPEDTTVVDPAPATGGSDETQSNEQAEGGTTDASTGTTEGGTTDASTGTTEGGTTDASTGTTEGGTTENG</sequence>